<dbReference type="Proteomes" id="UP000324897">
    <property type="component" value="Unassembled WGS sequence"/>
</dbReference>
<organism evidence="2 3">
    <name type="scientific">Eragrostis curvula</name>
    <name type="common">weeping love grass</name>
    <dbReference type="NCBI Taxonomy" id="38414"/>
    <lineage>
        <taxon>Eukaryota</taxon>
        <taxon>Viridiplantae</taxon>
        <taxon>Streptophyta</taxon>
        <taxon>Embryophyta</taxon>
        <taxon>Tracheophyta</taxon>
        <taxon>Spermatophyta</taxon>
        <taxon>Magnoliopsida</taxon>
        <taxon>Liliopsida</taxon>
        <taxon>Poales</taxon>
        <taxon>Poaceae</taxon>
        <taxon>PACMAD clade</taxon>
        <taxon>Chloridoideae</taxon>
        <taxon>Eragrostideae</taxon>
        <taxon>Eragrostidinae</taxon>
        <taxon>Eragrostis</taxon>
    </lineage>
</organism>
<dbReference type="Gramene" id="TVU14255">
    <property type="protein sequence ID" value="TVU14255"/>
    <property type="gene ID" value="EJB05_37711"/>
</dbReference>
<accession>A0A5J9TSK1</accession>
<feature type="transmembrane region" description="Helical" evidence="1">
    <location>
        <begin position="255"/>
        <end position="276"/>
    </location>
</feature>
<name>A0A5J9TSK1_9POAL</name>
<dbReference type="PANTHER" id="PTHR34116:SF10">
    <property type="entry name" value="OS04G0443700 PROTEIN"/>
    <property type="match status" value="1"/>
</dbReference>
<keyword evidence="1" id="KW-1133">Transmembrane helix</keyword>
<sequence>MALVDAVPVPVPLPGTSWKYQNQRDKCRKQGRYRPFHPPPLFFLPFTFLCPSRGLPFVAATIRRAATPFATPWPGPSPATSTRQCIVRFVGCEDGLCADDKSENAWKFQVVVLYVMHLITFFTNIIGVVTIALISIVSVLGLICLCRSLYFQLWIKRRGYQRLSYFNGPWLTRITLILVAFWWGVGEVIRLTFVNGEGRLISDRAWQANVCKFYIISNLGFAEPGLFLLLAFLLSAALQKQELGTLNRKWNRETIRAVFILCAPSLVWEACVVFVISSGDDRASKFAKYWYSASAIHNGDVTCTYPLLSSIFLGAFYIILTIYVMFVGGQMLSLVINKGLRRRIYMLISATVILLPRAILLGISVLPWPGEVVHESLVFISFLVLMLAAMVGIIILVYFPVADTFAIGDPEHLEMQASRAVSEKSTAPSIQVKEKSKEKEIKLCMANK</sequence>
<reference evidence="2 3" key="1">
    <citation type="journal article" date="2019" name="Sci. Rep.">
        <title>A high-quality genome of Eragrostis curvula grass provides insights into Poaceae evolution and supports new strategies to enhance forage quality.</title>
        <authorList>
            <person name="Carballo J."/>
            <person name="Santos B.A.C.M."/>
            <person name="Zappacosta D."/>
            <person name="Garbus I."/>
            <person name="Selva J.P."/>
            <person name="Gallo C.A."/>
            <person name="Diaz A."/>
            <person name="Albertini E."/>
            <person name="Caccamo M."/>
            <person name="Echenique V."/>
        </authorList>
    </citation>
    <scope>NUCLEOTIDE SEQUENCE [LARGE SCALE GENOMIC DNA]</scope>
    <source>
        <strain evidence="3">cv. Victoria</strain>
        <tissue evidence="2">Leaf</tissue>
    </source>
</reference>
<evidence type="ECO:0000256" key="1">
    <source>
        <dbReference type="SAM" id="Phobius"/>
    </source>
</evidence>
<evidence type="ECO:0000313" key="2">
    <source>
        <dbReference type="EMBL" id="TVU14255.1"/>
    </source>
</evidence>
<feature type="transmembrane region" description="Helical" evidence="1">
    <location>
        <begin position="311"/>
        <end position="332"/>
    </location>
</feature>
<dbReference type="EMBL" id="RWGY01000031">
    <property type="protein sequence ID" value="TVU14255.1"/>
    <property type="molecule type" value="Genomic_DNA"/>
</dbReference>
<keyword evidence="1" id="KW-0472">Membrane</keyword>
<dbReference type="PANTHER" id="PTHR34116">
    <property type="entry name" value="PLASMINOGEN ACTIVATOR INHIBITOR"/>
    <property type="match status" value="1"/>
</dbReference>
<dbReference type="OrthoDB" id="1869454at2759"/>
<gene>
    <name evidence="2" type="ORF">EJB05_37711</name>
</gene>
<proteinExistence type="predicted"/>
<protein>
    <submittedName>
        <fullName evidence="2">Uncharacterized protein</fullName>
    </submittedName>
</protein>
<comment type="caution">
    <text evidence="2">The sequence shown here is derived from an EMBL/GenBank/DDBJ whole genome shotgun (WGS) entry which is preliminary data.</text>
</comment>
<evidence type="ECO:0000313" key="3">
    <source>
        <dbReference type="Proteomes" id="UP000324897"/>
    </source>
</evidence>
<feature type="non-terminal residue" evidence="2">
    <location>
        <position position="448"/>
    </location>
</feature>
<keyword evidence="3" id="KW-1185">Reference proteome</keyword>
<feature type="transmembrane region" description="Helical" evidence="1">
    <location>
        <begin position="132"/>
        <end position="150"/>
    </location>
</feature>
<feature type="transmembrane region" description="Helical" evidence="1">
    <location>
        <begin position="170"/>
        <end position="193"/>
    </location>
</feature>
<keyword evidence="1" id="KW-0812">Transmembrane</keyword>
<feature type="transmembrane region" description="Helical" evidence="1">
    <location>
        <begin position="378"/>
        <end position="399"/>
    </location>
</feature>
<feature type="non-terminal residue" evidence="2">
    <location>
        <position position="1"/>
    </location>
</feature>
<dbReference type="AlphaFoldDB" id="A0A5J9TSK1"/>
<feature type="transmembrane region" description="Helical" evidence="1">
    <location>
        <begin position="213"/>
        <end position="234"/>
    </location>
</feature>
<feature type="transmembrane region" description="Helical" evidence="1">
    <location>
        <begin position="344"/>
        <end position="366"/>
    </location>
</feature>